<reference evidence="2" key="1">
    <citation type="submission" date="2022-06" db="EMBL/GenBank/DDBJ databases">
        <title>Draft Genome Sequences of Three Actinomyces oris Strains, Isolated from Healthy Human Feces.</title>
        <authorList>
            <person name="Ye Y."/>
            <person name="Liu C."/>
            <person name="Zhao J."/>
            <person name="Xu J."/>
            <person name="Huang H."/>
            <person name="Wang B."/>
            <person name="Wei J."/>
            <person name="Jing X."/>
        </authorList>
    </citation>
    <scope>NUCLEOTIDE SEQUENCE</scope>
    <source>
        <strain evidence="2">CNGBCC1803727</strain>
    </source>
</reference>
<name>A0AAW8LF19_9ACTO</name>
<dbReference type="EMBL" id="JAMZMF010000006">
    <property type="protein sequence ID" value="MDR0177428.1"/>
    <property type="molecule type" value="Genomic_DNA"/>
</dbReference>
<gene>
    <name evidence="2" type="ORF">RF687_05640</name>
</gene>
<protein>
    <submittedName>
        <fullName evidence="2">Uncharacterized protein</fullName>
    </submittedName>
</protein>
<evidence type="ECO:0000313" key="3">
    <source>
        <dbReference type="Proteomes" id="UP001230065"/>
    </source>
</evidence>
<proteinExistence type="predicted"/>
<sequence length="93" mass="8426">MRGCNGGCDGGACVVGIGDGVGVGLGVGDGVGLGVGDGEGVGVGDGDGEAVTVGDGFGVGEPASSATDGTPHPASPPQTAMARAADADLTTVL</sequence>
<accession>A0AAW8LF19</accession>
<comment type="caution">
    <text evidence="2">The sequence shown here is derived from an EMBL/GenBank/DDBJ whole genome shotgun (WGS) entry which is preliminary data.</text>
</comment>
<evidence type="ECO:0000313" key="2">
    <source>
        <dbReference type="EMBL" id="MDR0177428.1"/>
    </source>
</evidence>
<dbReference type="Proteomes" id="UP001230065">
    <property type="component" value="Unassembled WGS sequence"/>
</dbReference>
<evidence type="ECO:0000256" key="1">
    <source>
        <dbReference type="SAM" id="MobiDB-lite"/>
    </source>
</evidence>
<dbReference type="AlphaFoldDB" id="A0AAW8LF19"/>
<organism evidence="2 3">
    <name type="scientific">Actinomyces oris</name>
    <dbReference type="NCBI Taxonomy" id="544580"/>
    <lineage>
        <taxon>Bacteria</taxon>
        <taxon>Bacillati</taxon>
        <taxon>Actinomycetota</taxon>
        <taxon>Actinomycetes</taxon>
        <taxon>Actinomycetales</taxon>
        <taxon>Actinomycetaceae</taxon>
        <taxon>Actinomyces</taxon>
    </lineage>
</organism>
<dbReference type="RefSeq" id="WP_308679554.1">
    <property type="nucleotide sequence ID" value="NZ_CAUVMB010000008.1"/>
</dbReference>
<feature type="region of interest" description="Disordered" evidence="1">
    <location>
        <begin position="37"/>
        <end position="93"/>
    </location>
</feature>